<evidence type="ECO:0000313" key="4">
    <source>
        <dbReference type="Proteomes" id="UP001501666"/>
    </source>
</evidence>
<name>A0ABP6FZB6_9ACTN</name>
<reference evidence="4" key="1">
    <citation type="journal article" date="2019" name="Int. J. Syst. Evol. Microbiol.">
        <title>The Global Catalogue of Microorganisms (GCM) 10K type strain sequencing project: providing services to taxonomists for standard genome sequencing and annotation.</title>
        <authorList>
            <consortium name="The Broad Institute Genomics Platform"/>
            <consortium name="The Broad Institute Genome Sequencing Center for Infectious Disease"/>
            <person name="Wu L."/>
            <person name="Ma J."/>
        </authorList>
    </citation>
    <scope>NUCLEOTIDE SEQUENCE [LARGE SCALE GENOMIC DNA]</scope>
    <source>
        <strain evidence="4">JCM 6835</strain>
    </source>
</reference>
<comment type="caution">
    <text evidence="3">The sequence shown here is derived from an EMBL/GenBank/DDBJ whole genome shotgun (WGS) entry which is preliminary data.</text>
</comment>
<organism evidence="3 4">
    <name type="scientific">Nonomuraea recticatena</name>
    <dbReference type="NCBI Taxonomy" id="46178"/>
    <lineage>
        <taxon>Bacteria</taxon>
        <taxon>Bacillati</taxon>
        <taxon>Actinomycetota</taxon>
        <taxon>Actinomycetes</taxon>
        <taxon>Streptosporangiales</taxon>
        <taxon>Streptosporangiaceae</taxon>
        <taxon>Nonomuraea</taxon>
    </lineage>
</organism>
<feature type="compositionally biased region" description="Basic and acidic residues" evidence="1">
    <location>
        <begin position="64"/>
        <end position="80"/>
    </location>
</feature>
<keyword evidence="2" id="KW-0472">Membrane</keyword>
<evidence type="ECO:0000256" key="1">
    <source>
        <dbReference type="SAM" id="MobiDB-lite"/>
    </source>
</evidence>
<dbReference type="RefSeq" id="WP_346157971.1">
    <property type="nucleotide sequence ID" value="NZ_BAAATE010000067.1"/>
</dbReference>
<sequence>MSLDADPSGKRRRYDRAWWLTFAAGVMTNTLIGDDFSPWIRVPVGTAFLVALIWLFRLALRERERERKNTTSSDQRRREALGLASYAESHRMPCEDEAEVLAPPPPERGIGDALPQGGDASGL</sequence>
<keyword evidence="2" id="KW-1133">Transmembrane helix</keyword>
<feature type="transmembrane region" description="Helical" evidence="2">
    <location>
        <begin position="17"/>
        <end position="33"/>
    </location>
</feature>
<keyword evidence="2" id="KW-0812">Transmembrane</keyword>
<evidence type="ECO:0000313" key="3">
    <source>
        <dbReference type="EMBL" id="GAA2701442.1"/>
    </source>
</evidence>
<keyword evidence="4" id="KW-1185">Reference proteome</keyword>
<evidence type="ECO:0000256" key="2">
    <source>
        <dbReference type="SAM" id="Phobius"/>
    </source>
</evidence>
<dbReference type="Proteomes" id="UP001501666">
    <property type="component" value="Unassembled WGS sequence"/>
</dbReference>
<gene>
    <name evidence="3" type="ORF">GCM10010412_099230</name>
</gene>
<accession>A0ABP6FZB6</accession>
<protein>
    <submittedName>
        <fullName evidence="3">Uncharacterized protein</fullName>
    </submittedName>
</protein>
<feature type="region of interest" description="Disordered" evidence="1">
    <location>
        <begin position="64"/>
        <end position="123"/>
    </location>
</feature>
<feature type="transmembrane region" description="Helical" evidence="2">
    <location>
        <begin position="39"/>
        <end position="60"/>
    </location>
</feature>
<proteinExistence type="predicted"/>
<dbReference type="EMBL" id="BAAATE010000067">
    <property type="protein sequence ID" value="GAA2701442.1"/>
    <property type="molecule type" value="Genomic_DNA"/>
</dbReference>